<sequence length="125" mass="13229">MSTVTSTRSATTRRPPATVVAASVLLGLIAAIGGYGAIYFTGLEGWNGIGASFVVTYEFLSVGGLIAAIAFLRGHRLGRPAVIAYAIWMIYFTVFKLVAFQELQAIPFGVIATIALICATRPTSR</sequence>
<feature type="transmembrane region" description="Helical" evidence="1">
    <location>
        <begin position="82"/>
        <end position="99"/>
    </location>
</feature>
<keyword evidence="3" id="KW-1185">Reference proteome</keyword>
<keyword evidence="1" id="KW-1133">Transmembrane helix</keyword>
<feature type="transmembrane region" description="Helical" evidence="1">
    <location>
        <begin position="20"/>
        <end position="40"/>
    </location>
</feature>
<dbReference type="OrthoDB" id="3830181at2"/>
<dbReference type="EMBL" id="SJKB01000037">
    <property type="protein sequence ID" value="TCC45482.1"/>
    <property type="molecule type" value="Genomic_DNA"/>
</dbReference>
<organism evidence="2 3">
    <name type="scientific">Kribbella pittospori</name>
    <dbReference type="NCBI Taxonomy" id="722689"/>
    <lineage>
        <taxon>Bacteria</taxon>
        <taxon>Bacillati</taxon>
        <taxon>Actinomycetota</taxon>
        <taxon>Actinomycetes</taxon>
        <taxon>Propionibacteriales</taxon>
        <taxon>Kribbellaceae</taxon>
        <taxon>Kribbella</taxon>
    </lineage>
</organism>
<gene>
    <name evidence="2" type="ORF">E0H73_44680</name>
</gene>
<evidence type="ECO:0008006" key="4">
    <source>
        <dbReference type="Google" id="ProtNLM"/>
    </source>
</evidence>
<protein>
    <recommendedName>
        <fullName evidence="4">DUF4345 domain-containing protein</fullName>
    </recommendedName>
</protein>
<evidence type="ECO:0000313" key="2">
    <source>
        <dbReference type="EMBL" id="TCC45482.1"/>
    </source>
</evidence>
<proteinExistence type="predicted"/>
<accession>A0A4V2M6Y1</accession>
<name>A0A4V2M6Y1_9ACTN</name>
<feature type="transmembrane region" description="Helical" evidence="1">
    <location>
        <begin position="46"/>
        <end position="70"/>
    </location>
</feature>
<comment type="caution">
    <text evidence="2">The sequence shown here is derived from an EMBL/GenBank/DDBJ whole genome shotgun (WGS) entry which is preliminary data.</text>
</comment>
<keyword evidence="1" id="KW-0812">Transmembrane</keyword>
<feature type="transmembrane region" description="Helical" evidence="1">
    <location>
        <begin position="105"/>
        <end position="123"/>
    </location>
</feature>
<dbReference type="AlphaFoldDB" id="A0A4V2M6Y1"/>
<evidence type="ECO:0000256" key="1">
    <source>
        <dbReference type="SAM" id="Phobius"/>
    </source>
</evidence>
<keyword evidence="1" id="KW-0472">Membrane</keyword>
<evidence type="ECO:0000313" key="3">
    <source>
        <dbReference type="Proteomes" id="UP000291144"/>
    </source>
</evidence>
<reference evidence="2 3" key="1">
    <citation type="submission" date="2019-02" db="EMBL/GenBank/DDBJ databases">
        <title>Kribbella capetownensis sp. nov. and Kribbella speibonae sp. nov., isolated from soil.</title>
        <authorList>
            <person name="Curtis S.M."/>
            <person name="Norton I."/>
            <person name="Everest G.J."/>
            <person name="Meyers P.R."/>
        </authorList>
    </citation>
    <scope>NUCLEOTIDE SEQUENCE [LARGE SCALE GENOMIC DNA]</scope>
    <source>
        <strain evidence="2 3">NRRL B-24813</strain>
    </source>
</reference>
<dbReference type="RefSeq" id="WP_131367284.1">
    <property type="nucleotide sequence ID" value="NZ_SJKB01000037.1"/>
</dbReference>
<dbReference type="Proteomes" id="UP000291144">
    <property type="component" value="Unassembled WGS sequence"/>
</dbReference>